<protein>
    <recommendedName>
        <fullName evidence="4">B box-type domain-containing protein</fullName>
    </recommendedName>
</protein>
<comment type="caution">
    <text evidence="5">The sequence shown here is derived from an EMBL/GenBank/DDBJ whole genome shotgun (WGS) entry which is preliminary data.</text>
</comment>
<reference evidence="5" key="1">
    <citation type="submission" date="2019-04" db="EMBL/GenBank/DDBJ databases">
        <authorList>
            <person name="Alioto T."/>
            <person name="Alioto T."/>
        </authorList>
    </citation>
    <scope>NUCLEOTIDE SEQUENCE [LARGE SCALE GENOMIC DNA]</scope>
</reference>
<dbReference type="GO" id="GO:0044790">
    <property type="term" value="P:suppression of viral release by host"/>
    <property type="evidence" value="ECO:0007669"/>
    <property type="project" value="TreeGrafter"/>
</dbReference>
<evidence type="ECO:0000256" key="1">
    <source>
        <dbReference type="ARBA" id="ARBA00022771"/>
    </source>
</evidence>
<evidence type="ECO:0000313" key="6">
    <source>
        <dbReference type="Proteomes" id="UP000335636"/>
    </source>
</evidence>
<proteinExistence type="predicted"/>
<dbReference type="PANTHER" id="PTHR25462">
    <property type="entry name" value="BONUS, ISOFORM C-RELATED"/>
    <property type="match status" value="1"/>
</dbReference>
<dbReference type="SUPFAM" id="SSF57845">
    <property type="entry name" value="B-box zinc-binding domain"/>
    <property type="match status" value="1"/>
</dbReference>
<dbReference type="InterPro" id="IPR000315">
    <property type="entry name" value="Znf_B-box"/>
</dbReference>
<keyword evidence="1 3" id="KW-0479">Metal-binding</keyword>
<dbReference type="PANTHER" id="PTHR25462:SF302">
    <property type="entry name" value="PROTEIN PML"/>
    <property type="match status" value="1"/>
</dbReference>
<name>A0A5E4B7V4_MARMO</name>
<dbReference type="GO" id="GO:0008270">
    <property type="term" value="F:zinc ion binding"/>
    <property type="evidence" value="ECO:0007669"/>
    <property type="project" value="UniProtKB-KW"/>
</dbReference>
<accession>A0A5E4B7V4</accession>
<dbReference type="EMBL" id="CABDUW010000305">
    <property type="protein sequence ID" value="VTJ65366.1"/>
    <property type="molecule type" value="Genomic_DNA"/>
</dbReference>
<dbReference type="Gene3D" id="3.30.160.60">
    <property type="entry name" value="Classic Zinc Finger"/>
    <property type="match status" value="1"/>
</dbReference>
<dbReference type="GO" id="GO:0016605">
    <property type="term" value="C:PML body"/>
    <property type="evidence" value="ECO:0007669"/>
    <property type="project" value="TreeGrafter"/>
</dbReference>
<dbReference type="CDD" id="cd19804">
    <property type="entry name" value="Bbox1_TRIM19_C-V"/>
    <property type="match status" value="1"/>
</dbReference>
<gene>
    <name evidence="5" type="ORF">MONAX_5E024276</name>
</gene>
<dbReference type="Proteomes" id="UP000335636">
    <property type="component" value="Unassembled WGS sequence"/>
</dbReference>
<dbReference type="Pfam" id="PF22586">
    <property type="entry name" value="ANCHR-like_BBOX"/>
    <property type="match status" value="1"/>
</dbReference>
<dbReference type="PROSITE" id="PS50119">
    <property type="entry name" value="ZF_BBOX"/>
    <property type="match status" value="1"/>
</dbReference>
<organism evidence="5 6">
    <name type="scientific">Marmota monax</name>
    <name type="common">Woodchuck</name>
    <dbReference type="NCBI Taxonomy" id="9995"/>
    <lineage>
        <taxon>Eukaryota</taxon>
        <taxon>Metazoa</taxon>
        <taxon>Chordata</taxon>
        <taxon>Craniata</taxon>
        <taxon>Vertebrata</taxon>
        <taxon>Euteleostomi</taxon>
        <taxon>Mammalia</taxon>
        <taxon>Eutheria</taxon>
        <taxon>Euarchontoglires</taxon>
        <taxon>Glires</taxon>
        <taxon>Rodentia</taxon>
        <taxon>Sciuromorpha</taxon>
        <taxon>Sciuridae</taxon>
        <taxon>Xerinae</taxon>
        <taxon>Marmotini</taxon>
        <taxon>Marmota</taxon>
    </lineage>
</organism>
<sequence>MRCLKGPGCDDDSPPLDNVFFENLQRHISVYRQIQDAQAACTRCREPADFWCFECEQLLCSKCFEAHQWFLKHEARPLAELRSQSAREFLDGTRKSNNIFCSNPNHRTPALTSLLSLPLQ</sequence>
<dbReference type="InterPro" id="IPR047153">
    <property type="entry name" value="TRIM45/56/19-like"/>
</dbReference>
<dbReference type="SMART" id="SM00336">
    <property type="entry name" value="BBOX"/>
    <property type="match status" value="1"/>
</dbReference>
<evidence type="ECO:0000256" key="2">
    <source>
        <dbReference type="ARBA" id="ARBA00022833"/>
    </source>
</evidence>
<evidence type="ECO:0000256" key="3">
    <source>
        <dbReference type="PROSITE-ProRule" id="PRU00024"/>
    </source>
</evidence>
<evidence type="ECO:0000313" key="5">
    <source>
        <dbReference type="EMBL" id="VTJ65366.1"/>
    </source>
</evidence>
<dbReference type="GO" id="GO:0045087">
    <property type="term" value="P:innate immune response"/>
    <property type="evidence" value="ECO:0007669"/>
    <property type="project" value="TreeGrafter"/>
</dbReference>
<dbReference type="GO" id="GO:0008630">
    <property type="term" value="P:intrinsic apoptotic signaling pathway in response to DNA damage"/>
    <property type="evidence" value="ECO:0007669"/>
    <property type="project" value="TreeGrafter"/>
</dbReference>
<keyword evidence="6" id="KW-1185">Reference proteome</keyword>
<evidence type="ECO:0000259" key="4">
    <source>
        <dbReference type="PROSITE" id="PS50119"/>
    </source>
</evidence>
<keyword evidence="1 3" id="KW-0863">Zinc-finger</keyword>
<feature type="domain" description="B box-type" evidence="4">
    <location>
        <begin position="36"/>
        <end position="78"/>
    </location>
</feature>
<keyword evidence="2" id="KW-0862">Zinc</keyword>
<dbReference type="AlphaFoldDB" id="A0A5E4B7V4"/>